<name>A0A7M7LT07_STRPU</name>
<feature type="transmembrane region" description="Helical" evidence="12">
    <location>
        <begin position="75"/>
        <end position="100"/>
    </location>
</feature>
<dbReference type="Pfam" id="PF00001">
    <property type="entry name" value="7tm_1"/>
    <property type="match status" value="1"/>
</dbReference>
<dbReference type="GO" id="GO:0071482">
    <property type="term" value="P:cellular response to light stimulus"/>
    <property type="evidence" value="ECO:0000318"/>
    <property type="project" value="GO_Central"/>
</dbReference>
<feature type="transmembrane region" description="Helical" evidence="12">
    <location>
        <begin position="112"/>
        <end position="133"/>
    </location>
</feature>
<dbReference type="PRINTS" id="PR00237">
    <property type="entry name" value="GPCRRHODOPSN"/>
</dbReference>
<evidence type="ECO:0000256" key="10">
    <source>
        <dbReference type="RuleBase" id="RU000688"/>
    </source>
</evidence>
<dbReference type="InterPro" id="IPR017452">
    <property type="entry name" value="GPCR_Rhodpsn_7TM"/>
</dbReference>
<dbReference type="FunCoup" id="A0A7M7LT07">
    <property type="interactions" value="964"/>
</dbReference>
<evidence type="ECO:0000256" key="1">
    <source>
        <dbReference type="ARBA" id="ARBA00004141"/>
    </source>
</evidence>
<evidence type="ECO:0000313" key="15">
    <source>
        <dbReference type="Proteomes" id="UP000007110"/>
    </source>
</evidence>
<dbReference type="KEGG" id="spu:579419"/>
<proteinExistence type="inferred from homology"/>
<feature type="transmembrane region" description="Helical" evidence="12">
    <location>
        <begin position="154"/>
        <end position="180"/>
    </location>
</feature>
<keyword evidence="9 10" id="KW-0807">Transducer</keyword>
<dbReference type="FunFam" id="1.20.1070.10:FF:000588">
    <property type="entry name" value="Go opsin"/>
    <property type="match status" value="1"/>
</dbReference>
<dbReference type="SUPFAM" id="SSF81321">
    <property type="entry name" value="Family A G protein-coupled receptor-like"/>
    <property type="match status" value="1"/>
</dbReference>
<dbReference type="GO" id="GO:0007602">
    <property type="term" value="P:phototransduction"/>
    <property type="evidence" value="ECO:0000318"/>
    <property type="project" value="GO_Central"/>
</dbReference>
<evidence type="ECO:0000256" key="5">
    <source>
        <dbReference type="ARBA" id="ARBA00023136"/>
    </source>
</evidence>
<organism evidence="14 15">
    <name type="scientific">Strongylocentrotus purpuratus</name>
    <name type="common">Purple sea urchin</name>
    <dbReference type="NCBI Taxonomy" id="7668"/>
    <lineage>
        <taxon>Eukaryota</taxon>
        <taxon>Metazoa</taxon>
        <taxon>Echinodermata</taxon>
        <taxon>Eleutherozoa</taxon>
        <taxon>Echinozoa</taxon>
        <taxon>Echinoidea</taxon>
        <taxon>Euechinoidea</taxon>
        <taxon>Echinacea</taxon>
        <taxon>Camarodonta</taxon>
        <taxon>Echinidea</taxon>
        <taxon>Strongylocentrotidae</taxon>
        <taxon>Strongylocentrotus</taxon>
    </lineage>
</organism>
<evidence type="ECO:0000256" key="2">
    <source>
        <dbReference type="ARBA" id="ARBA00022692"/>
    </source>
</evidence>
<dbReference type="GO" id="GO:0005886">
    <property type="term" value="C:plasma membrane"/>
    <property type="evidence" value="ECO:0000318"/>
    <property type="project" value="GO_Central"/>
</dbReference>
<keyword evidence="3 12" id="KW-1133">Transmembrane helix</keyword>
<dbReference type="GO" id="GO:0007601">
    <property type="term" value="P:visual perception"/>
    <property type="evidence" value="ECO:0007669"/>
    <property type="project" value="InterPro"/>
</dbReference>
<dbReference type="InterPro" id="IPR000276">
    <property type="entry name" value="GPCR_Rhodpsn"/>
</dbReference>
<dbReference type="GO" id="GO:0007186">
    <property type="term" value="P:G protein-coupled receptor signaling pathway"/>
    <property type="evidence" value="ECO:0000318"/>
    <property type="project" value="GO_Central"/>
</dbReference>
<keyword evidence="8" id="KW-0325">Glycoprotein</keyword>
<dbReference type="SMR" id="A0A7M7LT07"/>
<dbReference type="CTD" id="94233"/>
<evidence type="ECO:0000259" key="13">
    <source>
        <dbReference type="PROSITE" id="PS50262"/>
    </source>
</evidence>
<feature type="domain" description="G-protein coupled receptors family 1 profile" evidence="13">
    <location>
        <begin position="54"/>
        <end position="323"/>
    </location>
</feature>
<evidence type="ECO:0000256" key="12">
    <source>
        <dbReference type="SAM" id="Phobius"/>
    </source>
</evidence>
<evidence type="ECO:0000256" key="8">
    <source>
        <dbReference type="ARBA" id="ARBA00023180"/>
    </source>
</evidence>
<feature type="transmembrane region" description="Helical" evidence="12">
    <location>
        <begin position="306"/>
        <end position="325"/>
    </location>
</feature>
<evidence type="ECO:0000256" key="4">
    <source>
        <dbReference type="ARBA" id="ARBA00023040"/>
    </source>
</evidence>
<feature type="transmembrane region" description="Helical" evidence="12">
    <location>
        <begin position="270"/>
        <end position="294"/>
    </location>
</feature>
<dbReference type="Gene3D" id="1.20.1070.10">
    <property type="entry name" value="Rhodopsin 7-helix transmembrane proteins"/>
    <property type="match status" value="1"/>
</dbReference>
<accession>A0A7M7LT07</accession>
<dbReference type="PANTHER" id="PTHR24240">
    <property type="entry name" value="OPSIN"/>
    <property type="match status" value="1"/>
</dbReference>
<dbReference type="GO" id="GO:0008020">
    <property type="term" value="F:G protein-coupled photoreceptor activity"/>
    <property type="evidence" value="ECO:0000318"/>
    <property type="project" value="GO_Central"/>
</dbReference>
<reference evidence="15" key="1">
    <citation type="submission" date="2015-02" db="EMBL/GenBank/DDBJ databases">
        <title>Genome sequencing for Strongylocentrotus purpuratus.</title>
        <authorList>
            <person name="Murali S."/>
            <person name="Liu Y."/>
            <person name="Vee V."/>
            <person name="English A."/>
            <person name="Wang M."/>
            <person name="Skinner E."/>
            <person name="Han Y."/>
            <person name="Muzny D.M."/>
            <person name="Worley K.C."/>
            <person name="Gibbs R.A."/>
        </authorList>
    </citation>
    <scope>NUCLEOTIDE SEQUENCE</scope>
</reference>
<keyword evidence="2 10" id="KW-0812">Transmembrane</keyword>
<evidence type="ECO:0000256" key="11">
    <source>
        <dbReference type="SAM" id="MobiDB-lite"/>
    </source>
</evidence>
<dbReference type="Proteomes" id="UP000007110">
    <property type="component" value="Unassembled WGS sequence"/>
</dbReference>
<comment type="subcellular location">
    <subcellularLocation>
        <location evidence="1">Membrane</location>
        <topology evidence="1">Multi-pass membrane protein</topology>
    </subcellularLocation>
</comment>
<dbReference type="PROSITE" id="PS50262">
    <property type="entry name" value="G_PROTEIN_RECEP_F1_2"/>
    <property type="match status" value="1"/>
</dbReference>
<protein>
    <recommendedName>
        <fullName evidence="13">G-protein coupled receptors family 1 profile domain-containing protein</fullName>
    </recommendedName>
</protein>
<dbReference type="OMA" id="KILFIWM"/>
<dbReference type="RefSeq" id="XP_011668533.2">
    <property type="nucleotide sequence ID" value="XM_011670231.2"/>
</dbReference>
<keyword evidence="15" id="KW-1185">Reference proteome</keyword>
<reference evidence="14" key="2">
    <citation type="submission" date="2021-01" db="UniProtKB">
        <authorList>
            <consortium name="EnsemblMetazoa"/>
        </authorList>
    </citation>
    <scope>IDENTIFICATION</scope>
</reference>
<keyword evidence="4 10" id="KW-0297">G-protein coupled receptor</keyword>
<evidence type="ECO:0000256" key="3">
    <source>
        <dbReference type="ARBA" id="ARBA00022989"/>
    </source>
</evidence>
<dbReference type="GeneID" id="579419"/>
<feature type="region of interest" description="Disordered" evidence="11">
    <location>
        <begin position="349"/>
        <end position="481"/>
    </location>
</feature>
<dbReference type="EnsemblMetazoa" id="XM_011670231">
    <property type="protein sequence ID" value="XP_011668533"/>
    <property type="gene ID" value="LOC579419"/>
</dbReference>
<dbReference type="AlphaFoldDB" id="A0A7M7LT07"/>
<dbReference type="InterPro" id="IPR050125">
    <property type="entry name" value="GPCR_opsins"/>
</dbReference>
<feature type="transmembrane region" description="Helical" evidence="12">
    <location>
        <begin position="200"/>
        <end position="227"/>
    </location>
</feature>
<dbReference type="PROSITE" id="PS00237">
    <property type="entry name" value="G_PROTEIN_RECEP_F1_1"/>
    <property type="match status" value="1"/>
</dbReference>
<dbReference type="PRINTS" id="PR01244">
    <property type="entry name" value="PEROPSIN"/>
</dbReference>
<keyword evidence="5 12" id="KW-0472">Membrane</keyword>
<comment type="similarity">
    <text evidence="10">Belongs to the G-protein coupled receptor 1 family.</text>
</comment>
<evidence type="ECO:0000256" key="6">
    <source>
        <dbReference type="ARBA" id="ARBA00023157"/>
    </source>
</evidence>
<feature type="compositionally biased region" description="Basic and acidic residues" evidence="11">
    <location>
        <begin position="425"/>
        <end position="446"/>
    </location>
</feature>
<feature type="compositionally biased region" description="Low complexity" evidence="11">
    <location>
        <begin position="371"/>
        <end position="383"/>
    </location>
</feature>
<keyword evidence="6" id="KW-1015">Disulfide bond</keyword>
<dbReference type="InterPro" id="IPR002962">
    <property type="entry name" value="Peropsin"/>
</dbReference>
<dbReference type="InParanoid" id="A0A7M7LT07"/>
<dbReference type="OrthoDB" id="9996086at2759"/>
<evidence type="ECO:0000256" key="9">
    <source>
        <dbReference type="ARBA" id="ARBA00023224"/>
    </source>
</evidence>
<keyword evidence="7 10" id="KW-0675">Receptor</keyword>
<feature type="transmembrane region" description="Helical" evidence="12">
    <location>
        <begin position="40"/>
        <end position="63"/>
    </location>
</feature>
<sequence>MAMWTTEKDMTEMTAMTANITTPLASTTALPLPPFLDHGLSIVLVFAFIFGIAGNGAAIMIFVKTKSLRTPPNMLIVNLAISDFGMVITNFPLMFASTIYNRWLFGDAGCQFYAFCGALFGIMSIANMTAIALDRYYVICWSLEAVRSVTHRRSMIIIIIVWCYAIFWSIPPFFGVGSYVLEGYGLGCTFDFMTKDLNHYLHVSFLFASSFVVPVTIIIVCFTRIAITVRAHRHELNKMRTKLTEDKDKKHKSSIRRANKAKTEFQIAKVGFQVTIFYVLSWMPYSIVAVIGQYFDSDLLTPLGTVVPVIFAKCSAIWNPIIYCLSHEKFNAALKEKLMGMCGIEIPSKHRSMGSQESSVTGRRGMHRQNSSTLSESSVTSTVDQDAIELKDRKQGPATVKVQQEKVEGGTYRRNPGDVTFSKDAGVEVDEKRRGDQGQRDDRVRPQGEGQMDQWSQPPPAPASASAPTPGVNDKEYLTKM</sequence>
<evidence type="ECO:0000256" key="7">
    <source>
        <dbReference type="ARBA" id="ARBA00023170"/>
    </source>
</evidence>
<evidence type="ECO:0000313" key="14">
    <source>
        <dbReference type="EnsemblMetazoa" id="XP_011668533"/>
    </source>
</evidence>